<dbReference type="SUPFAM" id="SSF46689">
    <property type="entry name" value="Homeodomain-like"/>
    <property type="match status" value="1"/>
</dbReference>
<dbReference type="AlphaFoldDB" id="A0A444HF17"/>
<proteinExistence type="predicted"/>
<dbReference type="InterPro" id="IPR036271">
    <property type="entry name" value="Tet_transcr_reg_TetR-rel_C_sf"/>
</dbReference>
<evidence type="ECO:0000313" key="7">
    <source>
        <dbReference type="Proteomes" id="UP000287527"/>
    </source>
</evidence>
<dbReference type="GO" id="GO:0003677">
    <property type="term" value="F:DNA binding"/>
    <property type="evidence" value="ECO:0007669"/>
    <property type="project" value="UniProtKB-UniRule"/>
</dbReference>
<sequence>MTKAEKTRQYIIEKTAPIFNKKGYAGTSINDLTDATGLTKGSIYGNFENKDEVALAAFDYNFGLVYGTIKNRIAAKSHSIDKLKVYLNVFSDFSSLPTLLNGGCPVLNTAIEADDTHGELRAKAVNAIERWYASLEYIIKEGVEKGQIKQGTNAKDFSGAFIALIEGGIMLAKVTGKMHGLKAAMKQCEKMINEITA</sequence>
<dbReference type="InterPro" id="IPR011075">
    <property type="entry name" value="TetR_C"/>
</dbReference>
<name>A0A444HF17_9FLAO</name>
<dbReference type="Pfam" id="PF00440">
    <property type="entry name" value="TetR_N"/>
    <property type="match status" value="1"/>
</dbReference>
<protein>
    <submittedName>
        <fullName evidence="6">TetR/AcrR family transcriptional regulator</fullName>
    </submittedName>
</protein>
<gene>
    <name evidence="6" type="ORF">EPI11_00765</name>
</gene>
<dbReference type="Gene3D" id="1.10.357.10">
    <property type="entry name" value="Tetracycline Repressor, domain 2"/>
    <property type="match status" value="1"/>
</dbReference>
<evidence type="ECO:0000256" key="3">
    <source>
        <dbReference type="ARBA" id="ARBA00023163"/>
    </source>
</evidence>
<dbReference type="OrthoDB" id="9798857at2"/>
<evidence type="ECO:0000259" key="5">
    <source>
        <dbReference type="PROSITE" id="PS50977"/>
    </source>
</evidence>
<dbReference type="EMBL" id="SBII01000001">
    <property type="protein sequence ID" value="RWX03494.1"/>
    <property type="molecule type" value="Genomic_DNA"/>
</dbReference>
<dbReference type="Proteomes" id="UP000287527">
    <property type="component" value="Unassembled WGS sequence"/>
</dbReference>
<keyword evidence="1" id="KW-0805">Transcription regulation</keyword>
<feature type="DNA-binding region" description="H-T-H motif" evidence="4">
    <location>
        <begin position="28"/>
        <end position="47"/>
    </location>
</feature>
<evidence type="ECO:0000256" key="4">
    <source>
        <dbReference type="PROSITE-ProRule" id="PRU00335"/>
    </source>
</evidence>
<evidence type="ECO:0000313" key="6">
    <source>
        <dbReference type="EMBL" id="RWX03494.1"/>
    </source>
</evidence>
<dbReference type="PRINTS" id="PR00455">
    <property type="entry name" value="HTHTETR"/>
</dbReference>
<dbReference type="RefSeq" id="WP_128388050.1">
    <property type="nucleotide sequence ID" value="NZ_SBII01000001.1"/>
</dbReference>
<evidence type="ECO:0000256" key="2">
    <source>
        <dbReference type="ARBA" id="ARBA00023125"/>
    </source>
</evidence>
<reference evidence="6 7" key="1">
    <citation type="submission" date="2019-01" db="EMBL/GenBank/DDBJ databases">
        <title>Flavobacterium sp. nov.,isolated from freshwater.</title>
        <authorList>
            <person name="Zhang R."/>
            <person name="Du Z.-J."/>
        </authorList>
    </citation>
    <scope>NUCLEOTIDE SEQUENCE [LARGE SCALE GENOMIC DNA]</scope>
    <source>
        <strain evidence="6 7">1E403</strain>
    </source>
</reference>
<evidence type="ECO:0000256" key="1">
    <source>
        <dbReference type="ARBA" id="ARBA00023015"/>
    </source>
</evidence>
<dbReference type="PANTHER" id="PTHR47506">
    <property type="entry name" value="TRANSCRIPTIONAL REGULATORY PROTEIN"/>
    <property type="match status" value="1"/>
</dbReference>
<keyword evidence="3" id="KW-0804">Transcription</keyword>
<organism evidence="6 7">
    <name type="scientific">Flavobacterium cerinum</name>
    <dbReference type="NCBI Taxonomy" id="2502784"/>
    <lineage>
        <taxon>Bacteria</taxon>
        <taxon>Pseudomonadati</taxon>
        <taxon>Bacteroidota</taxon>
        <taxon>Flavobacteriia</taxon>
        <taxon>Flavobacteriales</taxon>
        <taxon>Flavobacteriaceae</taxon>
        <taxon>Flavobacterium</taxon>
    </lineage>
</organism>
<dbReference type="SUPFAM" id="SSF48498">
    <property type="entry name" value="Tetracyclin repressor-like, C-terminal domain"/>
    <property type="match status" value="1"/>
</dbReference>
<dbReference type="PROSITE" id="PS50977">
    <property type="entry name" value="HTH_TETR_2"/>
    <property type="match status" value="1"/>
</dbReference>
<comment type="caution">
    <text evidence="6">The sequence shown here is derived from an EMBL/GenBank/DDBJ whole genome shotgun (WGS) entry which is preliminary data.</text>
</comment>
<keyword evidence="7" id="KW-1185">Reference proteome</keyword>
<keyword evidence="2 4" id="KW-0238">DNA-binding</keyword>
<accession>A0A444HF17</accession>
<dbReference type="InterPro" id="IPR009057">
    <property type="entry name" value="Homeodomain-like_sf"/>
</dbReference>
<feature type="domain" description="HTH tetR-type" evidence="5">
    <location>
        <begin position="5"/>
        <end position="65"/>
    </location>
</feature>
<dbReference type="PANTHER" id="PTHR47506:SF3">
    <property type="entry name" value="HTH-TYPE TRANSCRIPTIONAL REGULATOR LMRA"/>
    <property type="match status" value="1"/>
</dbReference>
<dbReference type="InterPro" id="IPR001647">
    <property type="entry name" value="HTH_TetR"/>
</dbReference>
<dbReference type="Pfam" id="PF16925">
    <property type="entry name" value="TetR_C_13"/>
    <property type="match status" value="1"/>
</dbReference>